<evidence type="ECO:0000256" key="5">
    <source>
        <dbReference type="ARBA" id="ARBA00023136"/>
    </source>
</evidence>
<dbReference type="InterPro" id="IPR013130">
    <property type="entry name" value="Fe3_Rdtase_TM_dom"/>
</dbReference>
<dbReference type="InterPro" id="IPR050369">
    <property type="entry name" value="RBOH/FRE"/>
</dbReference>
<keyword evidence="10" id="KW-1185">Reference proteome</keyword>
<dbReference type="GO" id="GO:0042554">
    <property type="term" value="P:superoxide anion generation"/>
    <property type="evidence" value="ECO:0007669"/>
    <property type="project" value="TreeGrafter"/>
</dbReference>
<evidence type="ECO:0000256" key="3">
    <source>
        <dbReference type="ARBA" id="ARBA00022989"/>
    </source>
</evidence>
<feature type="signal peptide" evidence="7">
    <location>
        <begin position="1"/>
        <end position="17"/>
    </location>
</feature>
<proteinExistence type="predicted"/>
<comment type="caution">
    <text evidence="9">The sequence shown here is derived from an EMBL/GenBank/DDBJ whole genome shotgun (WGS) entry which is preliminary data.</text>
</comment>
<dbReference type="GO" id="GO:0006952">
    <property type="term" value="P:defense response"/>
    <property type="evidence" value="ECO:0007669"/>
    <property type="project" value="TreeGrafter"/>
</dbReference>
<protein>
    <recommendedName>
        <fullName evidence="8">Ferric oxidoreductase domain-containing protein</fullName>
    </recommendedName>
</protein>
<keyword evidence="5 6" id="KW-0472">Membrane</keyword>
<dbReference type="Pfam" id="PF01794">
    <property type="entry name" value="Ferric_reduct"/>
    <property type="match status" value="1"/>
</dbReference>
<sequence length="331" mass="37833">MFSAAWLVLNVFLFVHAFLSFEKDTKYYYTRQILRSALVWARASALCLNFNSMLILLPVCRNLLSFLRGTCSLYRSTLRKQLDHNLSFHKLVGYMICLHTAIHIIAHLFNLERYSRSRQATDGSLTSILSNLPHQENDSWLNPIQSSNTTVVYVTFTSIAGLTGVIITMALVLMVTSAMDFIRRSYFEVFWYTHHIFIIYFIDLGIHGLGGIVRGQTDESMAENHPHTCAEFFEKWDDPASHCKPPQFEGLPAEVRPEQGYENLYLFISSPIDNHREVKNLCITLHLDLCIHSLTLGDSTNHRSCSTVSSLQFSHSVVSDSLQPHESQHTR</sequence>
<gene>
    <name evidence="9" type="ORF">FD755_024484</name>
</gene>
<feature type="transmembrane region" description="Helical" evidence="6">
    <location>
        <begin position="39"/>
        <end position="59"/>
    </location>
</feature>
<organism evidence="9 10">
    <name type="scientific">Muntiacus reevesi</name>
    <name type="common">Reeves' muntjac</name>
    <name type="synonym">Cervus reevesi</name>
    <dbReference type="NCBI Taxonomy" id="9886"/>
    <lineage>
        <taxon>Eukaryota</taxon>
        <taxon>Metazoa</taxon>
        <taxon>Chordata</taxon>
        <taxon>Craniata</taxon>
        <taxon>Vertebrata</taxon>
        <taxon>Euteleostomi</taxon>
        <taxon>Mammalia</taxon>
        <taxon>Eutheria</taxon>
        <taxon>Laurasiatheria</taxon>
        <taxon>Artiodactyla</taxon>
        <taxon>Ruminantia</taxon>
        <taxon>Pecora</taxon>
        <taxon>Cervidae</taxon>
        <taxon>Muntiacinae</taxon>
        <taxon>Muntiacus</taxon>
    </lineage>
</organism>
<dbReference type="InterPro" id="IPR000778">
    <property type="entry name" value="Cyt_b245_heavy_chain"/>
</dbReference>
<accession>A0A5N3UW85</accession>
<feature type="transmembrane region" description="Helical" evidence="6">
    <location>
        <begin position="151"/>
        <end position="175"/>
    </location>
</feature>
<evidence type="ECO:0000256" key="6">
    <source>
        <dbReference type="SAM" id="Phobius"/>
    </source>
</evidence>
<feature type="non-terminal residue" evidence="9">
    <location>
        <position position="331"/>
    </location>
</feature>
<feature type="chain" id="PRO_5024429751" description="Ferric oxidoreductase domain-containing protein" evidence="7">
    <location>
        <begin position="18"/>
        <end position="331"/>
    </location>
</feature>
<evidence type="ECO:0000256" key="1">
    <source>
        <dbReference type="ARBA" id="ARBA00004141"/>
    </source>
</evidence>
<keyword evidence="7" id="KW-0732">Signal</keyword>
<dbReference type="PANTHER" id="PTHR11972:SF71">
    <property type="entry name" value="NADPH OXIDASE 1"/>
    <property type="match status" value="1"/>
</dbReference>
<evidence type="ECO:0000256" key="7">
    <source>
        <dbReference type="SAM" id="SignalP"/>
    </source>
</evidence>
<evidence type="ECO:0000256" key="2">
    <source>
        <dbReference type="ARBA" id="ARBA00022692"/>
    </source>
</evidence>
<keyword evidence="4" id="KW-0560">Oxidoreductase</keyword>
<evidence type="ECO:0000256" key="4">
    <source>
        <dbReference type="ARBA" id="ARBA00023002"/>
    </source>
</evidence>
<feature type="domain" description="Ferric oxidoreductase" evidence="8">
    <location>
        <begin position="64"/>
        <end position="202"/>
    </location>
</feature>
<evidence type="ECO:0000313" key="9">
    <source>
        <dbReference type="EMBL" id="KAB0341052.1"/>
    </source>
</evidence>
<dbReference type="GO" id="GO:0016175">
    <property type="term" value="F:superoxide-generating NAD(P)H oxidase activity"/>
    <property type="evidence" value="ECO:0007669"/>
    <property type="project" value="TreeGrafter"/>
</dbReference>
<keyword evidence="3 6" id="KW-1133">Transmembrane helix</keyword>
<feature type="transmembrane region" description="Helical" evidence="6">
    <location>
        <begin position="91"/>
        <end position="109"/>
    </location>
</feature>
<dbReference type="Proteomes" id="UP000326062">
    <property type="component" value="Unassembled WGS sequence"/>
</dbReference>
<reference evidence="9 10" key="1">
    <citation type="submission" date="2019-06" db="EMBL/GenBank/DDBJ databases">
        <title>Discovery of a novel chromosome fission-fusion reversal in muntjac.</title>
        <authorList>
            <person name="Mudd A.B."/>
            <person name="Bredeson J.V."/>
            <person name="Baum R."/>
            <person name="Hockemeyer D."/>
            <person name="Rokhsar D.S."/>
        </authorList>
    </citation>
    <scope>NUCLEOTIDE SEQUENCE [LARGE SCALE GENOMIC DNA]</scope>
    <source>
        <strain evidence="9">UCam_UCB_Mr</strain>
        <tissue evidence="9">Fibroblast cell line</tissue>
    </source>
</reference>
<dbReference type="AlphaFoldDB" id="A0A5N3UW85"/>
<dbReference type="GO" id="GO:0043020">
    <property type="term" value="C:NADPH oxidase complex"/>
    <property type="evidence" value="ECO:0007669"/>
    <property type="project" value="TreeGrafter"/>
</dbReference>
<name>A0A5N3UW85_MUNRE</name>
<evidence type="ECO:0000313" key="10">
    <source>
        <dbReference type="Proteomes" id="UP000326062"/>
    </source>
</evidence>
<keyword evidence="2 6" id="KW-0812">Transmembrane</keyword>
<dbReference type="PRINTS" id="PR00466">
    <property type="entry name" value="GP91PHOX"/>
</dbReference>
<dbReference type="EMBL" id="VCEB01003157">
    <property type="protein sequence ID" value="KAB0341052.1"/>
    <property type="molecule type" value="Genomic_DNA"/>
</dbReference>
<dbReference type="PANTHER" id="PTHR11972">
    <property type="entry name" value="NADPH OXIDASE"/>
    <property type="match status" value="1"/>
</dbReference>
<comment type="subcellular location">
    <subcellularLocation>
        <location evidence="1">Membrane</location>
        <topology evidence="1">Multi-pass membrane protein</topology>
    </subcellularLocation>
</comment>
<evidence type="ECO:0000259" key="8">
    <source>
        <dbReference type="Pfam" id="PF01794"/>
    </source>
</evidence>